<name>A0ABT5SZQ1_9PSEU</name>
<keyword evidence="1" id="KW-0808">Transferase</keyword>
<accession>A0ABT5SZQ1</accession>
<dbReference type="EMBL" id="JAQZAO010000010">
    <property type="protein sequence ID" value="MDD7967910.1"/>
    <property type="molecule type" value="Genomic_DNA"/>
</dbReference>
<dbReference type="Proteomes" id="UP001300763">
    <property type="component" value="Unassembled WGS sequence"/>
</dbReference>
<organism evidence="1 2">
    <name type="scientific">Actinomycetospora lemnae</name>
    <dbReference type="NCBI Taxonomy" id="3019891"/>
    <lineage>
        <taxon>Bacteria</taxon>
        <taxon>Bacillati</taxon>
        <taxon>Actinomycetota</taxon>
        <taxon>Actinomycetes</taxon>
        <taxon>Pseudonocardiales</taxon>
        <taxon>Pseudonocardiaceae</taxon>
        <taxon>Actinomycetospora</taxon>
    </lineage>
</organism>
<proteinExistence type="predicted"/>
<protein>
    <submittedName>
        <fullName evidence="1">Phosphoribosyltransferase family protein</fullName>
    </submittedName>
</protein>
<dbReference type="Gene3D" id="3.30.1310.20">
    <property type="entry name" value="PRTase-like"/>
    <property type="match status" value="1"/>
</dbReference>
<sequence>MTFIDRRDAGMRLARRLGHLADEDVVVLGTPCGGVPVAVPVAAVLGAPLDVVVTREIRVPARSRLVLGAAGEDGALALDDGLVRALGVGEDELAEAVRRERAAVDRFVRRYRGGRPAVPIGERTVVLVTDGIAVATPVRTAVAVLRARGARRVVLAVPVGAPAAVDVLAQDVDELVVLARPASFHDVAGSYVDFHRVDDAEVVAILRERAVGEVRR</sequence>
<dbReference type="SUPFAM" id="SSF53271">
    <property type="entry name" value="PRTase-like"/>
    <property type="match status" value="1"/>
</dbReference>
<comment type="caution">
    <text evidence="1">The sequence shown here is derived from an EMBL/GenBank/DDBJ whole genome shotgun (WGS) entry which is preliminary data.</text>
</comment>
<reference evidence="1 2" key="1">
    <citation type="submission" date="2023-02" db="EMBL/GenBank/DDBJ databases">
        <title>Genome sequencing required for Actinomycetospora new species description.</title>
        <authorList>
            <person name="Saimee Y."/>
            <person name="Duangmal K."/>
        </authorList>
    </citation>
    <scope>NUCLEOTIDE SEQUENCE [LARGE SCALE GENOMIC DNA]</scope>
    <source>
        <strain evidence="1 2">DW7H6</strain>
    </source>
</reference>
<dbReference type="Gene3D" id="3.40.50.2020">
    <property type="match status" value="1"/>
</dbReference>
<dbReference type="RefSeq" id="WP_274202444.1">
    <property type="nucleotide sequence ID" value="NZ_JAQZAO010000010.1"/>
</dbReference>
<gene>
    <name evidence="1" type="ORF">PGB27_21420</name>
</gene>
<keyword evidence="1" id="KW-0328">Glycosyltransferase</keyword>
<keyword evidence="2" id="KW-1185">Reference proteome</keyword>
<evidence type="ECO:0000313" key="2">
    <source>
        <dbReference type="Proteomes" id="UP001300763"/>
    </source>
</evidence>
<dbReference type="GO" id="GO:0016757">
    <property type="term" value="F:glycosyltransferase activity"/>
    <property type="evidence" value="ECO:0007669"/>
    <property type="project" value="UniProtKB-KW"/>
</dbReference>
<dbReference type="InterPro" id="IPR029057">
    <property type="entry name" value="PRTase-like"/>
</dbReference>
<evidence type="ECO:0000313" key="1">
    <source>
        <dbReference type="EMBL" id="MDD7967910.1"/>
    </source>
</evidence>